<evidence type="ECO:0000313" key="2">
    <source>
        <dbReference type="EMBL" id="GAA1515665.1"/>
    </source>
</evidence>
<reference evidence="2 3" key="1">
    <citation type="journal article" date="2019" name="Int. J. Syst. Evol. Microbiol.">
        <title>The Global Catalogue of Microorganisms (GCM) 10K type strain sequencing project: providing services to taxonomists for standard genome sequencing and annotation.</title>
        <authorList>
            <consortium name="The Broad Institute Genomics Platform"/>
            <consortium name="The Broad Institute Genome Sequencing Center for Infectious Disease"/>
            <person name="Wu L."/>
            <person name="Ma J."/>
        </authorList>
    </citation>
    <scope>NUCLEOTIDE SEQUENCE [LARGE SCALE GENOMIC DNA]</scope>
    <source>
        <strain evidence="2 3">JCM 14303</strain>
    </source>
</reference>
<keyword evidence="3" id="KW-1185">Reference proteome</keyword>
<sequence length="275" mass="28546">MRSVLPALIAGSALALTAACGNNPTPAAGPAPTPTVAASTPTAPPLPAELTKADFGPKVLGALRAAGTFRLTSNLMANGSTVDPLLKADIRLKGATADAVVTSDEGLPVTRIGKVLYMENDELTGNPKKPWVKLDLASKDPNVLAAALVVVQDYNQAMVHQVLGGAPYATSFRALGLQPMDGTQVREYQLSIDLKKATAARAMGVYLTQADAKTLPTQLSVSVMVDAKNLPHLIVFVLADTKDGNTAVRASYEKFGAKLPVVAPPAAKTAKLDLD</sequence>
<protein>
    <recommendedName>
        <fullName evidence="4">Lipoprotein LprG</fullName>
    </recommendedName>
</protein>
<evidence type="ECO:0000256" key="1">
    <source>
        <dbReference type="SAM" id="SignalP"/>
    </source>
</evidence>
<proteinExistence type="predicted"/>
<dbReference type="RefSeq" id="WP_344170769.1">
    <property type="nucleotide sequence ID" value="NZ_BAAANC010000001.1"/>
</dbReference>
<dbReference type="PROSITE" id="PS51257">
    <property type="entry name" value="PROKAR_LIPOPROTEIN"/>
    <property type="match status" value="1"/>
</dbReference>
<feature type="signal peptide" evidence="1">
    <location>
        <begin position="1"/>
        <end position="18"/>
    </location>
</feature>
<evidence type="ECO:0008006" key="4">
    <source>
        <dbReference type="Google" id="ProtNLM"/>
    </source>
</evidence>
<feature type="chain" id="PRO_5046726947" description="Lipoprotein LprG" evidence="1">
    <location>
        <begin position="19"/>
        <end position="275"/>
    </location>
</feature>
<gene>
    <name evidence="2" type="ORF">GCM10009741_12690</name>
</gene>
<name>A0ABN2ABF7_9ACTN</name>
<dbReference type="Gene3D" id="2.50.20.20">
    <property type="match status" value="1"/>
</dbReference>
<comment type="caution">
    <text evidence="2">The sequence shown here is derived from an EMBL/GenBank/DDBJ whole genome shotgun (WGS) entry which is preliminary data.</text>
</comment>
<organism evidence="2 3">
    <name type="scientific">Kribbella lupini</name>
    <dbReference type="NCBI Taxonomy" id="291602"/>
    <lineage>
        <taxon>Bacteria</taxon>
        <taxon>Bacillati</taxon>
        <taxon>Actinomycetota</taxon>
        <taxon>Actinomycetes</taxon>
        <taxon>Propionibacteriales</taxon>
        <taxon>Kribbellaceae</taxon>
        <taxon>Kribbella</taxon>
    </lineage>
</organism>
<evidence type="ECO:0000313" key="3">
    <source>
        <dbReference type="Proteomes" id="UP001500363"/>
    </source>
</evidence>
<accession>A0ABN2ABF7</accession>
<dbReference type="Proteomes" id="UP001500363">
    <property type="component" value="Unassembled WGS sequence"/>
</dbReference>
<dbReference type="EMBL" id="BAAANC010000001">
    <property type="protein sequence ID" value="GAA1515665.1"/>
    <property type="molecule type" value="Genomic_DNA"/>
</dbReference>
<keyword evidence="1" id="KW-0732">Signal</keyword>